<evidence type="ECO:0000313" key="1">
    <source>
        <dbReference type="EMBL" id="MCW3168362.1"/>
    </source>
</evidence>
<comment type="caution">
    <text evidence="1">The sequence shown here is derived from an EMBL/GenBank/DDBJ whole genome shotgun (WGS) entry which is preliminary data.</text>
</comment>
<proteinExistence type="predicted"/>
<dbReference type="PROSITE" id="PS51257">
    <property type="entry name" value="PROKAR_LIPOPROTEIN"/>
    <property type="match status" value="1"/>
</dbReference>
<keyword evidence="2" id="KW-1185">Reference proteome</keyword>
<protein>
    <recommendedName>
        <fullName evidence="3">Lipoprotein</fullName>
    </recommendedName>
</protein>
<dbReference type="EMBL" id="JAPDHW010000004">
    <property type="protein sequence ID" value="MCW3168362.1"/>
    <property type="molecule type" value="Genomic_DNA"/>
</dbReference>
<organism evidence="1 2">
    <name type="scientific">Chryseobacterium kimseyorum</name>
    <dbReference type="NCBI Taxonomy" id="2984028"/>
    <lineage>
        <taxon>Bacteria</taxon>
        <taxon>Pseudomonadati</taxon>
        <taxon>Bacteroidota</taxon>
        <taxon>Flavobacteriia</taxon>
        <taxon>Flavobacteriales</taxon>
        <taxon>Weeksellaceae</taxon>
        <taxon>Chryseobacterium group</taxon>
        <taxon>Chryseobacterium</taxon>
    </lineage>
</organism>
<dbReference type="Proteomes" id="UP001163731">
    <property type="component" value="Unassembled WGS sequence"/>
</dbReference>
<dbReference type="RefSeq" id="WP_264749577.1">
    <property type="nucleotide sequence ID" value="NZ_JAPDHW010000004.1"/>
</dbReference>
<sequence length="193" mass="22553">MNKIIVGIVSLIFMIGCSKSNEQEKIELNKMLNTVLKYESERYGFSKNHKFLINGELRKLKIYIPGRKEILGEEPGPPSSLNKNIIRLLDLNENEFKSRKSDSLNLLKQNAYIFDSLYIDPKINLNIAVADKEEVYRRKKLYQFSNPVYFNENIAYIETSYYESVFGIGFGYLLEKQKNGDWKIKKIINTFIT</sequence>
<accession>A0ABT3HX41</accession>
<reference evidence="1" key="1">
    <citation type="submission" date="2022-10" db="EMBL/GenBank/DDBJ databases">
        <title>Chryseobacterium babae sp. nov. isolated from the gut of the beetle Oryctes rhinoceros, and Chryseobacterium kimseyorum sp. nov., isolated from a stick insect rearing cage.</title>
        <authorList>
            <person name="Shelomi M."/>
            <person name="Han C.-J."/>
            <person name="Chen W.-M."/>
            <person name="Chen H.-K."/>
            <person name="Liaw S.-J."/>
            <person name="Muhle E."/>
            <person name="Clermont D."/>
        </authorList>
    </citation>
    <scope>NUCLEOTIDE SEQUENCE</scope>
    <source>
        <strain evidence="1">09-1422</strain>
    </source>
</reference>
<evidence type="ECO:0008006" key="3">
    <source>
        <dbReference type="Google" id="ProtNLM"/>
    </source>
</evidence>
<evidence type="ECO:0000313" key="2">
    <source>
        <dbReference type="Proteomes" id="UP001163731"/>
    </source>
</evidence>
<name>A0ABT3HX41_9FLAO</name>
<gene>
    <name evidence="1" type="ORF">OMO38_07465</name>
</gene>